<reference evidence="6 7" key="1">
    <citation type="submission" date="2020-08" db="EMBL/GenBank/DDBJ databases">
        <title>Croceimicrobium hydrocarbonivorans gen. nov., sp. nov., a novel marine bacterium isolated from a bacterial consortium that degrades polyethylene terephthalate.</title>
        <authorList>
            <person name="Liu R."/>
        </authorList>
    </citation>
    <scope>NUCLEOTIDE SEQUENCE [LARGE SCALE GENOMIC DNA]</scope>
    <source>
        <strain evidence="6 7">A20-9</strain>
    </source>
</reference>
<evidence type="ECO:0000313" key="7">
    <source>
        <dbReference type="Proteomes" id="UP000516305"/>
    </source>
</evidence>
<comment type="similarity">
    <text evidence="5">Belongs to the class-III pyridoxal-phosphate-dependent aminotransferase family.</text>
</comment>
<dbReference type="InterPro" id="IPR049704">
    <property type="entry name" value="Aminotrans_3_PPA_site"/>
</dbReference>
<keyword evidence="7" id="KW-1185">Reference proteome</keyword>
<evidence type="ECO:0000256" key="2">
    <source>
        <dbReference type="ARBA" id="ARBA00022576"/>
    </source>
</evidence>
<dbReference type="PIRSF" id="PIRSF000521">
    <property type="entry name" value="Transaminase_4ab_Lys_Orn"/>
    <property type="match status" value="1"/>
</dbReference>
<accession>A0A7H0VC33</accession>
<dbReference type="InterPro" id="IPR050103">
    <property type="entry name" value="Class-III_PLP-dep_AT"/>
</dbReference>
<dbReference type="EMBL" id="CP060139">
    <property type="protein sequence ID" value="QNR23281.1"/>
    <property type="molecule type" value="Genomic_DNA"/>
</dbReference>
<dbReference type="Gene3D" id="3.90.1150.10">
    <property type="entry name" value="Aspartate Aminotransferase, domain 1"/>
    <property type="match status" value="1"/>
</dbReference>
<dbReference type="PANTHER" id="PTHR11986:SF79">
    <property type="entry name" value="ACETYLORNITHINE AMINOTRANSFERASE, MITOCHONDRIAL"/>
    <property type="match status" value="1"/>
</dbReference>
<comment type="cofactor">
    <cofactor evidence="1">
        <name>pyridoxal 5'-phosphate</name>
        <dbReference type="ChEBI" id="CHEBI:597326"/>
    </cofactor>
</comment>
<dbReference type="PROSITE" id="PS00600">
    <property type="entry name" value="AA_TRANSFER_CLASS_3"/>
    <property type="match status" value="1"/>
</dbReference>
<dbReference type="PANTHER" id="PTHR11986">
    <property type="entry name" value="AMINOTRANSFERASE CLASS III"/>
    <property type="match status" value="1"/>
</dbReference>
<evidence type="ECO:0000256" key="5">
    <source>
        <dbReference type="RuleBase" id="RU003560"/>
    </source>
</evidence>
<dbReference type="AlphaFoldDB" id="A0A7H0VC33"/>
<dbReference type="InterPro" id="IPR015424">
    <property type="entry name" value="PyrdxlP-dep_Trfase"/>
</dbReference>
<name>A0A7H0VC33_9FLAO</name>
<dbReference type="GO" id="GO:0008483">
    <property type="term" value="F:transaminase activity"/>
    <property type="evidence" value="ECO:0007669"/>
    <property type="project" value="UniProtKB-KW"/>
</dbReference>
<keyword evidence="2 6" id="KW-0032">Aminotransferase</keyword>
<dbReference type="CDD" id="cd00610">
    <property type="entry name" value="OAT_like"/>
    <property type="match status" value="1"/>
</dbReference>
<dbReference type="GO" id="GO:0030170">
    <property type="term" value="F:pyridoxal phosphate binding"/>
    <property type="evidence" value="ECO:0007669"/>
    <property type="project" value="InterPro"/>
</dbReference>
<gene>
    <name evidence="6" type="ORF">H4K34_12965</name>
</gene>
<dbReference type="Pfam" id="PF00202">
    <property type="entry name" value="Aminotran_3"/>
    <property type="match status" value="1"/>
</dbReference>
<dbReference type="SUPFAM" id="SSF53383">
    <property type="entry name" value="PLP-dependent transferases"/>
    <property type="match status" value="1"/>
</dbReference>
<dbReference type="RefSeq" id="WP_210757810.1">
    <property type="nucleotide sequence ID" value="NZ_CP060139.1"/>
</dbReference>
<protein>
    <submittedName>
        <fullName evidence="6">Aspartate aminotransferase family protein</fullName>
    </submittedName>
</protein>
<evidence type="ECO:0000313" key="6">
    <source>
        <dbReference type="EMBL" id="QNR23281.1"/>
    </source>
</evidence>
<evidence type="ECO:0000256" key="4">
    <source>
        <dbReference type="ARBA" id="ARBA00022898"/>
    </source>
</evidence>
<dbReference type="GO" id="GO:0042802">
    <property type="term" value="F:identical protein binding"/>
    <property type="evidence" value="ECO:0007669"/>
    <property type="project" value="TreeGrafter"/>
</dbReference>
<proteinExistence type="inferred from homology"/>
<keyword evidence="3 6" id="KW-0808">Transferase</keyword>
<evidence type="ECO:0000256" key="3">
    <source>
        <dbReference type="ARBA" id="ARBA00022679"/>
    </source>
</evidence>
<dbReference type="Gene3D" id="3.40.640.10">
    <property type="entry name" value="Type I PLP-dependent aspartate aminotransferase-like (Major domain)"/>
    <property type="match status" value="1"/>
</dbReference>
<dbReference type="InterPro" id="IPR015421">
    <property type="entry name" value="PyrdxlP-dep_Trfase_major"/>
</dbReference>
<evidence type="ECO:0000256" key="1">
    <source>
        <dbReference type="ARBA" id="ARBA00001933"/>
    </source>
</evidence>
<keyword evidence="4 5" id="KW-0663">Pyridoxal phosphate</keyword>
<dbReference type="KEGG" id="chyd:H4K34_12965"/>
<sequence>MNREEEIFRTHLAMTTPFPIAIEIEKAEGSWLYGPKGEKYLDFISGVSVSNLGHGHPAIKQAIHEQVEKHLHIMVYGEYVQSAPNRLAERLAKILPETLNCSYFVNSGAESIEGALKLAKRYTERTELIGFRGSYHGSTHGALSLSGNETKKRAFRPLLPDVRFLNFNKMEDLQQITERTAAVLVETIQGDAGVRIPDKAYMQALRARCTEVGALLILDEIQTGIGRCGTWFAFEQFDIVPDILCTAKALGGGLPLGAFISDQKIMQCLTERPMLGHITTFGGNPVACAAADATLKVIEDEKLLDSIETKGALIESLLQNPRIKEVRRRGLFFAIDFESAEEVMQIVEGLQKKGLLSFWFLSCPHSFRIAPPLNISEEDIRWACALIQEEIAKLD</sequence>
<dbReference type="Proteomes" id="UP000516305">
    <property type="component" value="Chromosome"/>
</dbReference>
<dbReference type="InterPro" id="IPR015422">
    <property type="entry name" value="PyrdxlP-dep_Trfase_small"/>
</dbReference>
<dbReference type="InterPro" id="IPR005814">
    <property type="entry name" value="Aminotrans_3"/>
</dbReference>
<organism evidence="6 7">
    <name type="scientific">Croceimicrobium hydrocarbonivorans</name>
    <dbReference type="NCBI Taxonomy" id="2761580"/>
    <lineage>
        <taxon>Bacteria</taxon>
        <taxon>Pseudomonadati</taxon>
        <taxon>Bacteroidota</taxon>
        <taxon>Flavobacteriia</taxon>
        <taxon>Flavobacteriales</taxon>
        <taxon>Owenweeksiaceae</taxon>
        <taxon>Croceimicrobium</taxon>
    </lineage>
</organism>
<dbReference type="FunFam" id="3.40.640.10:FF:000004">
    <property type="entry name" value="Acetylornithine aminotransferase"/>
    <property type="match status" value="1"/>
</dbReference>